<accession>A0A4E0QJ92</accession>
<dbReference type="AlphaFoldDB" id="A0A4E0QJ92"/>
<organism evidence="1 2">
    <name type="scientific">Candidatus Thiomargarita nelsonii</name>
    <dbReference type="NCBI Taxonomy" id="1003181"/>
    <lineage>
        <taxon>Bacteria</taxon>
        <taxon>Pseudomonadati</taxon>
        <taxon>Pseudomonadota</taxon>
        <taxon>Gammaproteobacteria</taxon>
        <taxon>Thiotrichales</taxon>
        <taxon>Thiotrichaceae</taxon>
        <taxon>Thiomargarita</taxon>
    </lineage>
</organism>
<evidence type="ECO:0000313" key="1">
    <source>
        <dbReference type="EMBL" id="TGN99823.1"/>
    </source>
</evidence>
<name>A0A4E0QJ92_9GAMM</name>
<keyword evidence="2" id="KW-1185">Reference proteome</keyword>
<comment type="caution">
    <text evidence="1">The sequence shown here is derived from an EMBL/GenBank/DDBJ whole genome shotgun (WGS) entry which is preliminary data.</text>
</comment>
<evidence type="ECO:0008006" key="3">
    <source>
        <dbReference type="Google" id="ProtNLM"/>
    </source>
</evidence>
<dbReference type="Proteomes" id="UP000030428">
    <property type="component" value="Unassembled WGS sequence"/>
</dbReference>
<gene>
    <name evidence="1" type="ORF">PN36_33220</name>
</gene>
<sequence length="118" mass="13590">MVEQVGGYQAWLSFIKDSLDGEMDEVDYPDTLWRKIMAAIQKRTISPALLSEIKDDVTWEKAKIRFVEEGRKEGREEGREMLLKQQRETVLQAREMGLDEMAIAKLTGLSAQVIKEIM</sequence>
<protein>
    <recommendedName>
        <fullName evidence="3">Transposase</fullName>
    </recommendedName>
</protein>
<proteinExistence type="predicted"/>
<evidence type="ECO:0000313" key="2">
    <source>
        <dbReference type="Proteomes" id="UP000030428"/>
    </source>
</evidence>
<reference evidence="1 2" key="1">
    <citation type="journal article" date="2016" name="Front. Microbiol.">
        <title>Single-Cell (Meta-)Genomics of a Dimorphic Candidatus Thiomargarita nelsonii Reveals Genomic Plasticity.</title>
        <authorList>
            <person name="Flood B.E."/>
            <person name="Fliss P."/>
            <person name="Jones D.S."/>
            <person name="Dick G.J."/>
            <person name="Jain S."/>
            <person name="Kaster A.K."/>
            <person name="Winkel M."/>
            <person name="Mussmann M."/>
            <person name="Bailey J."/>
        </authorList>
    </citation>
    <scope>NUCLEOTIDE SEQUENCE [LARGE SCALE GENOMIC DNA]</scope>
    <source>
        <strain evidence="1">Hydrate Ridge</strain>
    </source>
</reference>
<dbReference type="EMBL" id="JSZA02000331">
    <property type="protein sequence ID" value="TGN99823.1"/>
    <property type="molecule type" value="Genomic_DNA"/>
</dbReference>